<proteinExistence type="predicted"/>
<name>A0AAV7JMB4_9METZ</name>
<dbReference type="PANTHER" id="PTHR47326:SF1">
    <property type="entry name" value="HTH PSQ-TYPE DOMAIN-CONTAINING PROTEIN"/>
    <property type="match status" value="1"/>
</dbReference>
<evidence type="ECO:0000313" key="3">
    <source>
        <dbReference type="EMBL" id="KAI6649953.1"/>
    </source>
</evidence>
<dbReference type="PANTHER" id="PTHR47326">
    <property type="entry name" value="TRANSPOSABLE ELEMENT TC3 TRANSPOSASE-LIKE PROTEIN"/>
    <property type="match status" value="1"/>
</dbReference>
<gene>
    <name evidence="3" type="ORF">LOD99_6317</name>
</gene>
<dbReference type="Pfam" id="PF13358">
    <property type="entry name" value="DDE_3"/>
    <property type="match status" value="1"/>
</dbReference>
<organism evidence="3 4">
    <name type="scientific">Oopsacas minuta</name>
    <dbReference type="NCBI Taxonomy" id="111878"/>
    <lineage>
        <taxon>Eukaryota</taxon>
        <taxon>Metazoa</taxon>
        <taxon>Porifera</taxon>
        <taxon>Hexactinellida</taxon>
        <taxon>Hexasterophora</taxon>
        <taxon>Lyssacinosida</taxon>
        <taxon>Leucopsacidae</taxon>
        <taxon>Oopsacas</taxon>
    </lineage>
</organism>
<evidence type="ECO:0000259" key="2">
    <source>
        <dbReference type="Pfam" id="PF13358"/>
    </source>
</evidence>
<dbReference type="InterPro" id="IPR038717">
    <property type="entry name" value="Tc1-like_DDE_dom"/>
</dbReference>
<feature type="domain" description="Tc1-like transposase DDE" evidence="2">
    <location>
        <begin position="71"/>
        <end position="138"/>
    </location>
</feature>
<dbReference type="EMBL" id="JAKMXF010000316">
    <property type="protein sequence ID" value="KAI6649953.1"/>
    <property type="molecule type" value="Genomic_DNA"/>
</dbReference>
<keyword evidence="1" id="KW-0732">Signal</keyword>
<dbReference type="Proteomes" id="UP001165289">
    <property type="component" value="Unassembled WGS sequence"/>
</dbReference>
<reference evidence="3 4" key="1">
    <citation type="journal article" date="2023" name="BMC Biol.">
        <title>The compact genome of the sponge Oopsacas minuta (Hexactinellida) is lacking key metazoan core genes.</title>
        <authorList>
            <person name="Santini S."/>
            <person name="Schenkelaars Q."/>
            <person name="Jourda C."/>
            <person name="Duchesne M."/>
            <person name="Belahbib H."/>
            <person name="Rocher C."/>
            <person name="Selva M."/>
            <person name="Riesgo A."/>
            <person name="Vervoort M."/>
            <person name="Leys S.P."/>
            <person name="Kodjabachian L."/>
            <person name="Le Bivic A."/>
            <person name="Borchiellini C."/>
            <person name="Claverie J.M."/>
            <person name="Renard E."/>
        </authorList>
    </citation>
    <scope>NUCLEOTIDE SEQUENCE [LARGE SCALE GENOMIC DNA]</scope>
    <source>
        <strain evidence="3">SPO-2</strain>
    </source>
</reference>
<evidence type="ECO:0000256" key="1">
    <source>
        <dbReference type="SAM" id="SignalP"/>
    </source>
</evidence>
<dbReference type="Gene3D" id="3.30.420.10">
    <property type="entry name" value="Ribonuclease H-like superfamily/Ribonuclease H"/>
    <property type="match status" value="1"/>
</dbReference>
<sequence length="181" mass="20335">MSRQSSLLSFLLILWFGGAMSARAVSELHIPPPKCTVNPKYYVDEILAGPCQDSFTRKRYTGTILQRRLCQNMSNSVFQQDGAPAHTSKLSQQWCQLNLPNYWAKEVWPGNSPDLSPIENLWAYVKNELSELPAASNLDLLKNQLKNVWADISPDLLKRLMGGMPARMRKCVDLNGGNIGK</sequence>
<dbReference type="InterPro" id="IPR036397">
    <property type="entry name" value="RNaseH_sf"/>
</dbReference>
<feature type="chain" id="PRO_5043955932" description="Tc1-like transposase DDE domain-containing protein" evidence="1">
    <location>
        <begin position="22"/>
        <end position="181"/>
    </location>
</feature>
<evidence type="ECO:0000313" key="4">
    <source>
        <dbReference type="Proteomes" id="UP001165289"/>
    </source>
</evidence>
<dbReference type="GO" id="GO:0003676">
    <property type="term" value="F:nucleic acid binding"/>
    <property type="evidence" value="ECO:0007669"/>
    <property type="project" value="InterPro"/>
</dbReference>
<protein>
    <recommendedName>
        <fullName evidence="2">Tc1-like transposase DDE domain-containing protein</fullName>
    </recommendedName>
</protein>
<comment type="caution">
    <text evidence="3">The sequence shown here is derived from an EMBL/GenBank/DDBJ whole genome shotgun (WGS) entry which is preliminary data.</text>
</comment>
<dbReference type="AlphaFoldDB" id="A0AAV7JMB4"/>
<feature type="signal peptide" evidence="1">
    <location>
        <begin position="1"/>
        <end position="21"/>
    </location>
</feature>
<keyword evidence="4" id="KW-1185">Reference proteome</keyword>
<accession>A0AAV7JMB4</accession>